<dbReference type="AlphaFoldDB" id="A0A9D1W7H8"/>
<dbReference type="InterPro" id="IPR008969">
    <property type="entry name" value="CarboxyPept-like_regulatory"/>
</dbReference>
<evidence type="ECO:0000256" key="5">
    <source>
        <dbReference type="ARBA" id="ARBA00023136"/>
    </source>
</evidence>
<evidence type="ECO:0000256" key="4">
    <source>
        <dbReference type="ARBA" id="ARBA00022692"/>
    </source>
</evidence>
<dbReference type="InterPro" id="IPR037066">
    <property type="entry name" value="Plug_dom_sf"/>
</dbReference>
<dbReference type="SUPFAM" id="SSF49464">
    <property type="entry name" value="Carboxypeptidase regulatory domain-like"/>
    <property type="match status" value="1"/>
</dbReference>
<comment type="similarity">
    <text evidence="7">Belongs to the TonB-dependent receptor family.</text>
</comment>
<reference evidence="9" key="2">
    <citation type="submission" date="2021-04" db="EMBL/GenBank/DDBJ databases">
        <authorList>
            <person name="Gilroy R."/>
        </authorList>
    </citation>
    <scope>NUCLEOTIDE SEQUENCE</scope>
    <source>
        <strain evidence="9">1719</strain>
    </source>
</reference>
<keyword evidence="4 7" id="KW-0812">Transmembrane</keyword>
<dbReference type="NCBIfam" id="TIGR04057">
    <property type="entry name" value="SusC_RagA_signa"/>
    <property type="match status" value="1"/>
</dbReference>
<dbReference type="Proteomes" id="UP000824156">
    <property type="component" value="Unassembled WGS sequence"/>
</dbReference>
<feature type="non-terminal residue" evidence="9">
    <location>
        <position position="856"/>
    </location>
</feature>
<proteinExistence type="inferred from homology"/>
<dbReference type="InterPro" id="IPR039426">
    <property type="entry name" value="TonB-dep_rcpt-like"/>
</dbReference>
<evidence type="ECO:0000256" key="1">
    <source>
        <dbReference type="ARBA" id="ARBA00004571"/>
    </source>
</evidence>
<dbReference type="Gene3D" id="2.40.170.20">
    <property type="entry name" value="TonB-dependent receptor, beta-barrel domain"/>
    <property type="match status" value="1"/>
</dbReference>
<evidence type="ECO:0000256" key="6">
    <source>
        <dbReference type="ARBA" id="ARBA00023237"/>
    </source>
</evidence>
<evidence type="ECO:0000313" key="9">
    <source>
        <dbReference type="EMBL" id="HIX53820.1"/>
    </source>
</evidence>
<feature type="domain" description="TonB-dependent receptor plug" evidence="8">
    <location>
        <begin position="144"/>
        <end position="254"/>
    </location>
</feature>
<comment type="caution">
    <text evidence="9">The sequence shown here is derived from an EMBL/GenBank/DDBJ whole genome shotgun (WGS) entry which is preliminary data.</text>
</comment>
<keyword evidence="2 7" id="KW-0813">Transport</keyword>
<dbReference type="InterPro" id="IPR023996">
    <property type="entry name" value="TonB-dep_OMP_SusC/RagA"/>
</dbReference>
<sequence>MMTYKYSRMEHTLREVLGKSYRGEWWRALGMLILCLLLTVPSVMAQGNQDSNTVSGVVLDEQRVPLAGVTVSIANTVLSTSTDNDGRFSLNLPSQTENLELVLHFVGFKEHKQSFKPGDELTISLIEDNLALDEVVVIGFGTVKKRDLTGSVSSVRSEDIVRSPAHNAMESLQGQVPGLDIVRESGSATSGVDMRIRGNRSLSDAPGANSPLIIIDGMQGGNISDINPQDIETIDVLKDASSTAIYGSQGANGVIIVTTKRGKSGTPKINYNAYVGANGWAQYPDLLYGDAYLNLRREAARTSGQWNGPEDDQTLFTTGEWQAYNDQKWVNWKDEVFHTGVVQSHQLSVQGGNDKTTAFASGGYYRELGTFKNDHLDKYNLRLNIDQSIKEQIKVGLTSQITHFDGSERASNILNRAVQNVPLGTPYDSEGNVVLWPLGREGQVSPLADEASEHTAQYKSGNTHVIANGFLELKPIQGLSVRSNFGANLTFLSDKSFESPSSIRRAGEFTTSRASVDNTQQSFLNWDNIINYNLDLDAHSFNFTGLTSWTQSKMNYSIMAGEGQLIEEQLWHNLSANKKDSYTIHSDYVQSQSFSYALRMNYSYLGRYLFTLSNRWDGASRLSKGNKWAAFPSAAFAWRVSDEDWFDSQTVNDFKVRLSYGLTGNSGIREYGTQSVVTGHSNAAFQDQGYVYYTYNNMIGNENLGWEKSASWNLGVDLNLFAGRVNLVADLYNTKTTDILLPRTLPTSMGSGNNTPFQIYQNIGTTSNKGIEVVINTKNIDKTNFSWSSDITFGANKEKIVDLIDGTDIIGATTRETESLLIGRPLQSFYSFKRLGIWQQHEEDEAATYFKDKAKT</sequence>
<dbReference type="Gene3D" id="2.170.130.10">
    <property type="entry name" value="TonB-dependent receptor, plug domain"/>
    <property type="match status" value="1"/>
</dbReference>
<dbReference type="GO" id="GO:0009279">
    <property type="term" value="C:cell outer membrane"/>
    <property type="evidence" value="ECO:0007669"/>
    <property type="project" value="UniProtKB-SubCell"/>
</dbReference>
<dbReference type="InterPro" id="IPR012910">
    <property type="entry name" value="Plug_dom"/>
</dbReference>
<dbReference type="Pfam" id="PF13715">
    <property type="entry name" value="CarbopepD_reg_2"/>
    <property type="match status" value="1"/>
</dbReference>
<keyword evidence="3 7" id="KW-1134">Transmembrane beta strand</keyword>
<dbReference type="PROSITE" id="PS52016">
    <property type="entry name" value="TONB_DEPENDENT_REC_3"/>
    <property type="match status" value="1"/>
</dbReference>
<dbReference type="NCBIfam" id="TIGR04056">
    <property type="entry name" value="OMP_RagA_SusC"/>
    <property type="match status" value="1"/>
</dbReference>
<comment type="subcellular location">
    <subcellularLocation>
        <location evidence="1 7">Cell outer membrane</location>
        <topology evidence="1 7">Multi-pass membrane protein</topology>
    </subcellularLocation>
</comment>
<dbReference type="Gene3D" id="2.60.40.1120">
    <property type="entry name" value="Carboxypeptidase-like, regulatory domain"/>
    <property type="match status" value="1"/>
</dbReference>
<reference evidence="9" key="1">
    <citation type="journal article" date="2021" name="PeerJ">
        <title>Extensive microbial diversity within the chicken gut microbiome revealed by metagenomics and culture.</title>
        <authorList>
            <person name="Gilroy R."/>
            <person name="Ravi A."/>
            <person name="Getino M."/>
            <person name="Pursley I."/>
            <person name="Horton D.L."/>
            <person name="Alikhan N.F."/>
            <person name="Baker D."/>
            <person name="Gharbi K."/>
            <person name="Hall N."/>
            <person name="Watson M."/>
            <person name="Adriaenssens E.M."/>
            <person name="Foster-Nyarko E."/>
            <person name="Jarju S."/>
            <person name="Secka A."/>
            <person name="Antonio M."/>
            <person name="Oren A."/>
            <person name="Chaudhuri R.R."/>
            <person name="La Ragione R."/>
            <person name="Hildebrand F."/>
            <person name="Pallen M.J."/>
        </authorList>
    </citation>
    <scope>NUCLEOTIDE SEQUENCE</scope>
    <source>
        <strain evidence="9">1719</strain>
    </source>
</reference>
<evidence type="ECO:0000256" key="3">
    <source>
        <dbReference type="ARBA" id="ARBA00022452"/>
    </source>
</evidence>
<gene>
    <name evidence="9" type="ORF">H9853_02240</name>
</gene>
<keyword evidence="6 7" id="KW-0998">Cell outer membrane</keyword>
<keyword evidence="5 7" id="KW-0472">Membrane</keyword>
<evidence type="ECO:0000259" key="8">
    <source>
        <dbReference type="Pfam" id="PF07715"/>
    </source>
</evidence>
<name>A0A9D1W7H8_9SPHI</name>
<dbReference type="EMBL" id="DXEZ01000064">
    <property type="protein sequence ID" value="HIX53820.1"/>
    <property type="molecule type" value="Genomic_DNA"/>
</dbReference>
<organism evidence="9 10">
    <name type="scientific">Candidatus Sphingobacterium stercoripullorum</name>
    <dbReference type="NCBI Taxonomy" id="2838759"/>
    <lineage>
        <taxon>Bacteria</taxon>
        <taxon>Pseudomonadati</taxon>
        <taxon>Bacteroidota</taxon>
        <taxon>Sphingobacteriia</taxon>
        <taxon>Sphingobacteriales</taxon>
        <taxon>Sphingobacteriaceae</taxon>
        <taxon>Sphingobacterium</taxon>
    </lineage>
</organism>
<evidence type="ECO:0000313" key="10">
    <source>
        <dbReference type="Proteomes" id="UP000824156"/>
    </source>
</evidence>
<dbReference type="InterPro" id="IPR023997">
    <property type="entry name" value="TonB-dep_OMP_SusC/RagA_CS"/>
</dbReference>
<dbReference type="SUPFAM" id="SSF56935">
    <property type="entry name" value="Porins"/>
    <property type="match status" value="1"/>
</dbReference>
<evidence type="ECO:0000256" key="2">
    <source>
        <dbReference type="ARBA" id="ARBA00022448"/>
    </source>
</evidence>
<dbReference type="Pfam" id="PF07715">
    <property type="entry name" value="Plug"/>
    <property type="match status" value="1"/>
</dbReference>
<evidence type="ECO:0000256" key="7">
    <source>
        <dbReference type="PROSITE-ProRule" id="PRU01360"/>
    </source>
</evidence>
<dbReference type="InterPro" id="IPR036942">
    <property type="entry name" value="Beta-barrel_TonB_sf"/>
</dbReference>
<protein>
    <submittedName>
        <fullName evidence="9">SusC/RagA family TonB-linked outer membrane protein</fullName>
    </submittedName>
</protein>
<accession>A0A9D1W7H8</accession>